<keyword evidence="2" id="KW-0143">Chaperone</keyword>
<dbReference type="InterPro" id="IPR027235">
    <property type="entry name" value="PFD2"/>
</dbReference>
<dbReference type="Proteomes" id="UP001214603">
    <property type="component" value="Chromosome 2"/>
</dbReference>
<keyword evidence="4" id="KW-1185">Reference proteome</keyword>
<comment type="similarity">
    <text evidence="1">Belongs to the prefoldin subunit beta family.</text>
</comment>
<dbReference type="EMBL" id="CP119935">
    <property type="protein sequence ID" value="WFD02907.1"/>
    <property type="molecule type" value="Genomic_DNA"/>
</dbReference>
<sequence>MAAAPSKKQQELQAIAEKIGEIESDADEHRLVIKTLSGVQEKEPERTCFRLIGGILVEKTVKEVLPTLETTYEGVRSQANANLQLTKVLVDLAKQYREKELEMQKIQQELGAQKGAP</sequence>
<evidence type="ECO:0000313" key="4">
    <source>
        <dbReference type="Proteomes" id="UP001214603"/>
    </source>
</evidence>
<dbReference type="GO" id="GO:0051082">
    <property type="term" value="F:unfolded protein binding"/>
    <property type="evidence" value="ECO:0007669"/>
    <property type="project" value="InterPro"/>
</dbReference>
<dbReference type="PANTHER" id="PTHR13303">
    <property type="entry name" value="PREFOLDIN SUBUNIT 2"/>
    <property type="match status" value="1"/>
</dbReference>
<evidence type="ECO:0000313" key="3">
    <source>
        <dbReference type="EMBL" id="WFD02907.1"/>
    </source>
</evidence>
<dbReference type="InterPro" id="IPR002777">
    <property type="entry name" value="PFD_beta-like"/>
</dbReference>
<reference evidence="3" key="1">
    <citation type="submission" date="2023-03" db="EMBL/GenBank/DDBJ databases">
        <title>Mating type loci evolution in Malassezia.</title>
        <authorList>
            <person name="Coelho M.A."/>
        </authorList>
    </citation>
    <scope>NUCLEOTIDE SEQUENCE</scope>
    <source>
        <strain evidence="3">CBS 7876</strain>
    </source>
</reference>
<dbReference type="SUPFAM" id="SSF46579">
    <property type="entry name" value="Prefoldin"/>
    <property type="match status" value="1"/>
</dbReference>
<dbReference type="GO" id="GO:0016272">
    <property type="term" value="C:prefoldin complex"/>
    <property type="evidence" value="ECO:0007669"/>
    <property type="project" value="InterPro"/>
</dbReference>
<evidence type="ECO:0000256" key="2">
    <source>
        <dbReference type="ARBA" id="ARBA00023186"/>
    </source>
</evidence>
<dbReference type="AlphaFoldDB" id="A0AAF0E3L6"/>
<evidence type="ECO:0000256" key="1">
    <source>
        <dbReference type="ARBA" id="ARBA00008045"/>
    </source>
</evidence>
<organism evidence="3 4">
    <name type="scientific">Malassezia obtusa</name>
    <dbReference type="NCBI Taxonomy" id="76774"/>
    <lineage>
        <taxon>Eukaryota</taxon>
        <taxon>Fungi</taxon>
        <taxon>Dikarya</taxon>
        <taxon>Basidiomycota</taxon>
        <taxon>Ustilaginomycotina</taxon>
        <taxon>Malasseziomycetes</taxon>
        <taxon>Malasseziales</taxon>
        <taxon>Malasseziaceae</taxon>
        <taxon>Malassezia</taxon>
    </lineage>
</organism>
<accession>A0AAF0E3L6</accession>
<dbReference type="Pfam" id="PF01920">
    <property type="entry name" value="Prefoldin_2"/>
    <property type="match status" value="1"/>
</dbReference>
<protein>
    <submittedName>
        <fullName evidence="3">Cochaperone prefoldin complex subunit</fullName>
    </submittedName>
</protein>
<proteinExistence type="inferred from homology"/>
<dbReference type="GO" id="GO:0006457">
    <property type="term" value="P:protein folding"/>
    <property type="evidence" value="ECO:0007669"/>
    <property type="project" value="InterPro"/>
</dbReference>
<dbReference type="Gene3D" id="1.10.287.370">
    <property type="match status" value="1"/>
</dbReference>
<name>A0AAF0E3L6_9BASI</name>
<gene>
    <name evidence="3" type="primary">GIM4</name>
    <name evidence="3" type="ORF">MOBT1_001595</name>
</gene>
<dbReference type="InterPro" id="IPR009053">
    <property type="entry name" value="Prefoldin"/>
</dbReference>